<gene>
    <name evidence="2" type="ORF">Cch02nite_83100</name>
</gene>
<dbReference type="Proteomes" id="UP000619293">
    <property type="component" value="Unassembled WGS sequence"/>
</dbReference>
<dbReference type="AlphaFoldDB" id="A0A8J3K184"/>
<evidence type="ECO:0000256" key="1">
    <source>
        <dbReference type="SAM" id="MobiDB-lite"/>
    </source>
</evidence>
<reference evidence="2 3" key="1">
    <citation type="submission" date="2021-01" db="EMBL/GenBank/DDBJ databases">
        <title>Whole genome shotgun sequence of Catellatospora chokoriensis NBRC 107358.</title>
        <authorList>
            <person name="Komaki H."/>
            <person name="Tamura T."/>
        </authorList>
    </citation>
    <scope>NUCLEOTIDE SEQUENCE [LARGE SCALE GENOMIC DNA]</scope>
    <source>
        <strain evidence="2 3">NBRC 107358</strain>
    </source>
</reference>
<evidence type="ECO:0000313" key="2">
    <source>
        <dbReference type="EMBL" id="GIF94866.1"/>
    </source>
</evidence>
<proteinExistence type="predicted"/>
<organism evidence="2 3">
    <name type="scientific">Catellatospora chokoriensis</name>
    <dbReference type="NCBI Taxonomy" id="310353"/>
    <lineage>
        <taxon>Bacteria</taxon>
        <taxon>Bacillati</taxon>
        <taxon>Actinomycetota</taxon>
        <taxon>Actinomycetes</taxon>
        <taxon>Micromonosporales</taxon>
        <taxon>Micromonosporaceae</taxon>
        <taxon>Catellatospora</taxon>
    </lineage>
</organism>
<accession>A0A8J3K184</accession>
<keyword evidence="3" id="KW-1185">Reference proteome</keyword>
<evidence type="ECO:0000313" key="3">
    <source>
        <dbReference type="Proteomes" id="UP000619293"/>
    </source>
</evidence>
<protein>
    <submittedName>
        <fullName evidence="2">Uncharacterized protein</fullName>
    </submittedName>
</protein>
<comment type="caution">
    <text evidence="2">The sequence shown here is derived from an EMBL/GenBank/DDBJ whole genome shotgun (WGS) entry which is preliminary data.</text>
</comment>
<name>A0A8J3K184_9ACTN</name>
<dbReference type="EMBL" id="BONG01000130">
    <property type="protein sequence ID" value="GIF94866.1"/>
    <property type="molecule type" value="Genomic_DNA"/>
</dbReference>
<sequence>MHTAYTASRKLITAPPSGPYANAKIRASQPSAEVDRWREFLHHAAKPSVG</sequence>
<feature type="region of interest" description="Disordered" evidence="1">
    <location>
        <begin position="1"/>
        <end position="23"/>
    </location>
</feature>